<dbReference type="GeneID" id="13440574"/>
<evidence type="ECO:0000313" key="4">
    <source>
        <dbReference type="Proteomes" id="UP000007494"/>
    </source>
</evidence>
<keyword evidence="4" id="KW-1185">Reference proteome</keyword>
<dbReference type="EMBL" id="FR823380">
    <property type="protein sequence ID" value="CBZ49632.1"/>
    <property type="molecule type" value="Genomic_DNA"/>
</dbReference>
<evidence type="ECO:0000313" key="2">
    <source>
        <dbReference type="EMBL" id="CBZ49632.1"/>
    </source>
</evidence>
<reference evidence="4" key="3">
    <citation type="journal article" date="2012" name="PLoS Pathog.">
        <title>Comparative genomics of the apicomplexan parasites Toxoplasma gondii and Neospora caninum: Coccidia differing in host range and transmission strategy.</title>
        <authorList>
            <person name="Reid A.J."/>
            <person name="Vermont S.J."/>
            <person name="Cotton J.A."/>
            <person name="Harris D."/>
            <person name="Hill-Cawthorne G.A."/>
            <person name="Konen-Waisman S."/>
            <person name="Latham S.M."/>
            <person name="Mourier T."/>
            <person name="Norton R."/>
            <person name="Quail M.A."/>
            <person name="Sanders M."/>
            <person name="Shanmugam D."/>
            <person name="Sohal A."/>
            <person name="Wasmuth J.D."/>
            <person name="Brunk B."/>
            <person name="Grigg M.E."/>
            <person name="Howard J.C."/>
            <person name="Parkinson J."/>
            <person name="Roos D.S."/>
            <person name="Trees A.J."/>
            <person name="Berriman M."/>
            <person name="Pain A."/>
            <person name="Wastling J.M."/>
        </authorList>
    </citation>
    <scope>NUCLEOTIDE SEQUENCE [LARGE SCALE GENOMIC DNA]</scope>
    <source>
        <strain evidence="4">Liverpool</strain>
    </source>
</reference>
<reference evidence="2" key="1">
    <citation type="submission" date="2011-02" db="EMBL/GenBank/DDBJ databases">
        <authorList>
            <person name="Aslett M."/>
        </authorList>
    </citation>
    <scope>NUCLEOTIDE SEQUENCE</scope>
    <source>
        <strain evidence="2">Liverpool</strain>
    </source>
</reference>
<proteinExistence type="predicted"/>
<reference evidence="2" key="2">
    <citation type="submission" date="2011-03" db="EMBL/GenBank/DDBJ databases">
        <title>Comparative genomics and transcriptomics of Neospora caninum and Toxoplasma gondii.</title>
        <authorList>
            <person name="Reid A.J."/>
            <person name="Sohal A."/>
            <person name="Harris D."/>
            <person name="Quail M."/>
            <person name="Sanders M."/>
            <person name="Berriman M."/>
            <person name="Wastling J.M."/>
            <person name="Pain A."/>
        </authorList>
    </citation>
    <scope>NUCLEOTIDE SEQUENCE</scope>
    <source>
        <strain evidence="2">Liverpool</strain>
    </source>
</reference>
<evidence type="ECO:0000313" key="3">
    <source>
        <dbReference type="EMBL" id="CEL64214.1"/>
    </source>
</evidence>
<dbReference type="eggNOG" id="ENOG502R0KW">
    <property type="taxonomic scope" value="Eukaryota"/>
</dbReference>
<dbReference type="VEuPathDB" id="ToxoDB:NCLIV_001225"/>
<evidence type="ECO:0000256" key="1">
    <source>
        <dbReference type="SAM" id="MobiDB-lite"/>
    </source>
</evidence>
<dbReference type="InParanoid" id="F0V7E1"/>
<feature type="region of interest" description="Disordered" evidence="1">
    <location>
        <begin position="395"/>
        <end position="431"/>
    </location>
</feature>
<protein>
    <submittedName>
        <fullName evidence="2">Uncharacterized protein</fullName>
    </submittedName>
</protein>
<dbReference type="AlphaFoldDB" id="F0V7E1"/>
<name>F0V7E1_NEOCL</name>
<dbReference type="EMBL" id="LN714474">
    <property type="protein sequence ID" value="CEL64214.1"/>
    <property type="molecule type" value="Genomic_DNA"/>
</dbReference>
<organism evidence="2 4">
    <name type="scientific">Neospora caninum (strain Liverpool)</name>
    <dbReference type="NCBI Taxonomy" id="572307"/>
    <lineage>
        <taxon>Eukaryota</taxon>
        <taxon>Sar</taxon>
        <taxon>Alveolata</taxon>
        <taxon>Apicomplexa</taxon>
        <taxon>Conoidasida</taxon>
        <taxon>Coccidia</taxon>
        <taxon>Eucoccidiorida</taxon>
        <taxon>Eimeriorina</taxon>
        <taxon>Sarcocystidae</taxon>
        <taxon>Neospora</taxon>
    </lineage>
</organism>
<feature type="compositionally biased region" description="Basic and acidic residues" evidence="1">
    <location>
        <begin position="316"/>
        <end position="327"/>
    </location>
</feature>
<gene>
    <name evidence="3" type="ORF">BN1204_001225_1</name>
    <name evidence="2" type="ORF">NCLIV_001225</name>
</gene>
<sequence length="486" mass="54198">MFYFIRAWRTSQFRKNKNIASLFRSPWRPLDCFLDAQLPWRGANMAGTVCRLASCESIILRCRPMAVYSDRPRYTAVLLDNLDKLISLLLAADILLIFVAPGITVGGHALAETSEEIEELWQTLDRSVIEYNPMICRTFNRLTWGAQEKWFDAARLQNLVKIARHIPRDWRAGLGLLCGGMAFRLALWAGATWRPLVLALVGMKLARWIYSFYQLVFADTGVGEIRKLETARNRPSSGVSERSDEALSWEVAEAMAFGRSHQESRMVNVESGTVHRAEKNVASVHGERRQSCRIPTTVYCFGLEAAFQNKVLKESGHRESLAEERPGKGPTGPQSDRNLTRDLPSVSYLLVGAEHDVRKEDVEDWTVQGTVYVGRQPGTGPLAPLQEEGRQVVLPQQPAGNGTGSGRSDEQEWPARGRRGNTVARTINRGQTAQDYKKEMWHTLLPRHALRVVKNVTGGASCVDGCQHRIGFVVFGVLPVGGGTGD</sequence>
<dbReference type="Proteomes" id="UP000007494">
    <property type="component" value="Chromosome Ia"/>
</dbReference>
<reference evidence="3" key="4">
    <citation type="journal article" date="2015" name="PLoS ONE">
        <title>Comprehensive Evaluation of Toxoplasma gondii VEG and Neospora caninum LIV Genomes with Tachyzoite Stage Transcriptome and Proteome Defines Novel Transcript Features.</title>
        <authorList>
            <person name="Ramaprasad A."/>
            <person name="Mourier T."/>
            <person name="Naeem R."/>
            <person name="Malas T.B."/>
            <person name="Moussa E."/>
            <person name="Panigrahi A."/>
            <person name="Vermont S.J."/>
            <person name="Otto T.D."/>
            <person name="Wastling J."/>
            <person name="Pain A."/>
        </authorList>
    </citation>
    <scope>NUCLEOTIDE SEQUENCE</scope>
    <source>
        <strain evidence="3">Liverpool</strain>
    </source>
</reference>
<dbReference type="OrthoDB" id="10294461at2759"/>
<feature type="region of interest" description="Disordered" evidence="1">
    <location>
        <begin position="316"/>
        <end position="341"/>
    </location>
</feature>
<accession>F0V7E1</accession>
<dbReference type="RefSeq" id="XP_003879667.1">
    <property type="nucleotide sequence ID" value="XM_003879618.1"/>
</dbReference>